<evidence type="ECO:0000256" key="7">
    <source>
        <dbReference type="ARBA" id="ARBA00023136"/>
    </source>
</evidence>
<evidence type="ECO:0000256" key="6">
    <source>
        <dbReference type="ARBA" id="ARBA00022989"/>
    </source>
</evidence>
<dbReference type="EMBL" id="JBAMMX010000028">
    <property type="protein sequence ID" value="KAK6911165.1"/>
    <property type="molecule type" value="Genomic_DNA"/>
</dbReference>
<dbReference type="Proteomes" id="UP001370490">
    <property type="component" value="Unassembled WGS sequence"/>
</dbReference>
<gene>
    <name evidence="13" type="ORF">RJ641_023258</name>
</gene>
<reference evidence="13 14" key="1">
    <citation type="submission" date="2023-12" db="EMBL/GenBank/DDBJ databases">
        <title>A high-quality genome assembly for Dillenia turbinata (Dilleniales).</title>
        <authorList>
            <person name="Chanderbali A."/>
        </authorList>
    </citation>
    <scope>NUCLEOTIDE SEQUENCE [LARGE SCALE GENOMIC DNA]</scope>
    <source>
        <strain evidence="13">LSX21</strain>
        <tissue evidence="13">Leaf</tissue>
    </source>
</reference>
<evidence type="ECO:0000256" key="9">
    <source>
        <dbReference type="SAM" id="MobiDB-lite"/>
    </source>
</evidence>
<evidence type="ECO:0000256" key="8">
    <source>
        <dbReference type="ARBA" id="ARBA00023170"/>
    </source>
</evidence>
<dbReference type="Gene3D" id="3.80.10.10">
    <property type="entry name" value="Ribonuclease Inhibitor"/>
    <property type="match status" value="1"/>
</dbReference>
<feature type="compositionally biased region" description="Pro residues" evidence="9">
    <location>
        <begin position="229"/>
        <end position="238"/>
    </location>
</feature>
<keyword evidence="7 10" id="KW-0472">Membrane</keyword>
<evidence type="ECO:0000256" key="4">
    <source>
        <dbReference type="ARBA" id="ARBA00022729"/>
    </source>
</evidence>
<evidence type="ECO:0000256" key="5">
    <source>
        <dbReference type="ARBA" id="ARBA00022737"/>
    </source>
</evidence>
<accession>A0AAN8U974</accession>
<feature type="domain" description="Leucine-rich repeat-containing N-terminal plant-type" evidence="12">
    <location>
        <begin position="34"/>
        <end position="74"/>
    </location>
</feature>
<comment type="caution">
    <text evidence="13">The sequence shown here is derived from an EMBL/GenBank/DDBJ whole genome shotgun (WGS) entry which is preliminary data.</text>
</comment>
<keyword evidence="5" id="KW-0677">Repeat</keyword>
<feature type="transmembrane region" description="Helical" evidence="10">
    <location>
        <begin position="257"/>
        <end position="278"/>
    </location>
</feature>
<evidence type="ECO:0000256" key="2">
    <source>
        <dbReference type="ARBA" id="ARBA00022614"/>
    </source>
</evidence>
<dbReference type="Gene3D" id="3.30.200.20">
    <property type="entry name" value="Phosphorylase Kinase, domain 1"/>
    <property type="match status" value="1"/>
</dbReference>
<comment type="subcellular location">
    <subcellularLocation>
        <location evidence="1">Membrane</location>
    </subcellularLocation>
</comment>
<dbReference type="SUPFAM" id="SSF56112">
    <property type="entry name" value="Protein kinase-like (PK-like)"/>
    <property type="match status" value="1"/>
</dbReference>
<dbReference type="PANTHER" id="PTHR48007">
    <property type="entry name" value="LEUCINE-RICH REPEAT RECEPTOR-LIKE PROTEIN KINASE PXC1"/>
    <property type="match status" value="1"/>
</dbReference>
<feature type="region of interest" description="Disordered" evidence="9">
    <location>
        <begin position="218"/>
        <end position="255"/>
    </location>
</feature>
<name>A0AAN8U974_9MAGN</name>
<keyword evidence="4 11" id="KW-0732">Signal</keyword>
<dbReference type="SUPFAM" id="SSF52058">
    <property type="entry name" value="L domain-like"/>
    <property type="match status" value="1"/>
</dbReference>
<dbReference type="InterPro" id="IPR032675">
    <property type="entry name" value="LRR_dom_sf"/>
</dbReference>
<evidence type="ECO:0000256" key="10">
    <source>
        <dbReference type="SAM" id="Phobius"/>
    </source>
</evidence>
<dbReference type="FunFam" id="3.80.10.10:FF:000062">
    <property type="entry name" value="protein STRUBBELIG-RECEPTOR FAMILY 3"/>
    <property type="match status" value="1"/>
</dbReference>
<evidence type="ECO:0000313" key="13">
    <source>
        <dbReference type="EMBL" id="KAK6911165.1"/>
    </source>
</evidence>
<evidence type="ECO:0000256" key="3">
    <source>
        <dbReference type="ARBA" id="ARBA00022692"/>
    </source>
</evidence>
<feature type="signal peptide" evidence="11">
    <location>
        <begin position="1"/>
        <end position="30"/>
    </location>
</feature>
<evidence type="ECO:0000256" key="11">
    <source>
        <dbReference type="SAM" id="SignalP"/>
    </source>
</evidence>
<dbReference type="PANTHER" id="PTHR48007:SF13">
    <property type="entry name" value="PROTEIN STRUBBELIG-RECEPTOR FAMILY 4"/>
    <property type="match status" value="1"/>
</dbReference>
<feature type="region of interest" description="Disordered" evidence="9">
    <location>
        <begin position="327"/>
        <end position="359"/>
    </location>
</feature>
<dbReference type="InterPro" id="IPR011009">
    <property type="entry name" value="Kinase-like_dom_sf"/>
</dbReference>
<evidence type="ECO:0000256" key="1">
    <source>
        <dbReference type="ARBA" id="ARBA00004370"/>
    </source>
</evidence>
<protein>
    <submittedName>
        <fullName evidence="13">Leucine-rich repeat</fullName>
    </submittedName>
</protein>
<keyword evidence="14" id="KW-1185">Reference proteome</keyword>
<dbReference type="GO" id="GO:0016020">
    <property type="term" value="C:membrane"/>
    <property type="evidence" value="ECO:0007669"/>
    <property type="project" value="UniProtKB-SubCell"/>
</dbReference>
<keyword evidence="6 10" id="KW-1133">Transmembrane helix</keyword>
<organism evidence="13 14">
    <name type="scientific">Dillenia turbinata</name>
    <dbReference type="NCBI Taxonomy" id="194707"/>
    <lineage>
        <taxon>Eukaryota</taxon>
        <taxon>Viridiplantae</taxon>
        <taxon>Streptophyta</taxon>
        <taxon>Embryophyta</taxon>
        <taxon>Tracheophyta</taxon>
        <taxon>Spermatophyta</taxon>
        <taxon>Magnoliopsida</taxon>
        <taxon>eudicotyledons</taxon>
        <taxon>Gunneridae</taxon>
        <taxon>Pentapetalae</taxon>
        <taxon>Dilleniales</taxon>
        <taxon>Dilleniaceae</taxon>
        <taxon>Dillenia</taxon>
    </lineage>
</organism>
<dbReference type="Pfam" id="PF08263">
    <property type="entry name" value="LRRNT_2"/>
    <property type="match status" value="1"/>
</dbReference>
<dbReference type="AlphaFoldDB" id="A0AAN8U974"/>
<sequence length="420" mass="44922">MFPNSQTGLFTGLFGIFLISISISVVHVHSKTDSPDVSALNSMYSGLNSPSQLSGWKASGGDPCGDSWEGIKCSGSSVTEIKLSGLGLTGTMGYQLSSLTSVTNFDLSNNNLKGDIPYQLPPNARRIDLSKNSFTGMVPYSFSQMSDLERLNLGNNQLNGQLNDMFGQLKKLTVLHLQNNQFSGPINILASLPLSDLNVKNNKFTGWIPQELEDIDNLETGGNSWSDGPAPPPPPGTPPISKSESESKGGKTSTSGVTVAGIVIGILVVLAALIVLLARKSKAPSSHYLEDERFSQSRSFTPLASQELSNDAHDGVRRDFRDLQSFDSSSSLGNKSLQRSSSIGIKPPPPLPSAKSFGDNEFANRPNVKRSISFHAVVYSLPDLQAATGNFATGRLLGEGSIGRVYRAKYANGKVIISCY</sequence>
<feature type="compositionally biased region" description="Polar residues" evidence="9">
    <location>
        <begin position="327"/>
        <end position="343"/>
    </location>
</feature>
<evidence type="ECO:0000259" key="12">
    <source>
        <dbReference type="Pfam" id="PF08263"/>
    </source>
</evidence>
<feature type="chain" id="PRO_5043027788" evidence="11">
    <location>
        <begin position="31"/>
        <end position="420"/>
    </location>
</feature>
<keyword evidence="2" id="KW-0433">Leucine-rich repeat</keyword>
<dbReference type="Pfam" id="PF13855">
    <property type="entry name" value="LRR_8"/>
    <property type="match status" value="1"/>
</dbReference>
<dbReference type="InterPro" id="IPR001611">
    <property type="entry name" value="Leu-rich_rpt"/>
</dbReference>
<evidence type="ECO:0000313" key="14">
    <source>
        <dbReference type="Proteomes" id="UP001370490"/>
    </source>
</evidence>
<proteinExistence type="predicted"/>
<keyword evidence="3 10" id="KW-0812">Transmembrane</keyword>
<dbReference type="Pfam" id="PF00560">
    <property type="entry name" value="LRR_1"/>
    <property type="match status" value="1"/>
</dbReference>
<dbReference type="InterPro" id="IPR046959">
    <property type="entry name" value="PRK1-6/SRF4-like"/>
</dbReference>
<keyword evidence="8" id="KW-0675">Receptor</keyword>
<dbReference type="InterPro" id="IPR013210">
    <property type="entry name" value="LRR_N_plant-typ"/>
</dbReference>